<comment type="caution">
    <text evidence="1">The sequence shown here is derived from an EMBL/GenBank/DDBJ whole genome shotgun (WGS) entry which is preliminary data.</text>
</comment>
<protein>
    <submittedName>
        <fullName evidence="1">Uncharacterized protein</fullName>
    </submittedName>
</protein>
<proteinExistence type="predicted"/>
<dbReference type="EMBL" id="JBJQND010000001">
    <property type="protein sequence ID" value="KAL3891245.1"/>
    <property type="molecule type" value="Genomic_DNA"/>
</dbReference>
<evidence type="ECO:0000313" key="1">
    <source>
        <dbReference type="EMBL" id="KAL3891245.1"/>
    </source>
</evidence>
<dbReference type="AlphaFoldDB" id="A0ABD3XYG9"/>
<gene>
    <name evidence="1" type="ORF">ACJMK2_003508</name>
</gene>
<accession>A0ABD3XYG9</accession>
<organism evidence="1 2">
    <name type="scientific">Sinanodonta woodiana</name>
    <name type="common">Chinese pond mussel</name>
    <name type="synonym">Anodonta woodiana</name>
    <dbReference type="NCBI Taxonomy" id="1069815"/>
    <lineage>
        <taxon>Eukaryota</taxon>
        <taxon>Metazoa</taxon>
        <taxon>Spiralia</taxon>
        <taxon>Lophotrochozoa</taxon>
        <taxon>Mollusca</taxon>
        <taxon>Bivalvia</taxon>
        <taxon>Autobranchia</taxon>
        <taxon>Heteroconchia</taxon>
        <taxon>Palaeoheterodonta</taxon>
        <taxon>Unionida</taxon>
        <taxon>Unionoidea</taxon>
        <taxon>Unionidae</taxon>
        <taxon>Unioninae</taxon>
        <taxon>Sinanodonta</taxon>
    </lineage>
</organism>
<keyword evidence="2" id="KW-1185">Reference proteome</keyword>
<sequence length="149" mass="16413">MISVFDSHSRDTSGLSSPDGRTIVTIYPNMRHLVMFIRDLTLPLSLGDSCPLEIVPVSMFQRTDSNYADSDSTATSASFLGFSDSKMYLNTTSIKKDLDTEAADENILFNLKQNVYDDDYVDNVPLAQFAGIAKTNLESSGSEYTLSQS</sequence>
<evidence type="ECO:0000313" key="2">
    <source>
        <dbReference type="Proteomes" id="UP001634394"/>
    </source>
</evidence>
<reference evidence="1 2" key="1">
    <citation type="submission" date="2024-11" db="EMBL/GenBank/DDBJ databases">
        <title>Chromosome-level genome assembly of the freshwater bivalve Anodonta woodiana.</title>
        <authorList>
            <person name="Chen X."/>
        </authorList>
    </citation>
    <scope>NUCLEOTIDE SEQUENCE [LARGE SCALE GENOMIC DNA]</scope>
    <source>
        <strain evidence="1">MN2024</strain>
        <tissue evidence="1">Gills</tissue>
    </source>
</reference>
<name>A0ABD3XYG9_SINWO</name>
<dbReference type="Proteomes" id="UP001634394">
    <property type="component" value="Unassembled WGS sequence"/>
</dbReference>